<name>A0A3P6S2H5_CYLGO</name>
<dbReference type="AlphaFoldDB" id="A0A3P6S2H5"/>
<evidence type="ECO:0000313" key="2">
    <source>
        <dbReference type="EMBL" id="VDK66419.1"/>
    </source>
</evidence>
<proteinExistence type="predicted"/>
<dbReference type="Proteomes" id="UP000271889">
    <property type="component" value="Unassembled WGS sequence"/>
</dbReference>
<evidence type="ECO:0000259" key="1">
    <source>
        <dbReference type="Pfam" id="PF18739"/>
    </source>
</evidence>
<organism evidence="2 3">
    <name type="scientific">Cylicostephanus goldi</name>
    <name type="common">Nematode worm</name>
    <dbReference type="NCBI Taxonomy" id="71465"/>
    <lineage>
        <taxon>Eukaryota</taxon>
        <taxon>Metazoa</taxon>
        <taxon>Ecdysozoa</taxon>
        <taxon>Nematoda</taxon>
        <taxon>Chromadorea</taxon>
        <taxon>Rhabditida</taxon>
        <taxon>Rhabditina</taxon>
        <taxon>Rhabditomorpha</taxon>
        <taxon>Strongyloidea</taxon>
        <taxon>Strongylidae</taxon>
        <taxon>Cylicostephanus</taxon>
    </lineage>
</organism>
<evidence type="ECO:0000313" key="3">
    <source>
        <dbReference type="Proteomes" id="UP000271889"/>
    </source>
</evidence>
<dbReference type="InterPro" id="IPR041229">
    <property type="entry name" value="HEPN_Apea"/>
</dbReference>
<accession>A0A3P6S2H5</accession>
<keyword evidence="3" id="KW-1185">Reference proteome</keyword>
<dbReference type="Pfam" id="PF18739">
    <property type="entry name" value="HEPN_Apea"/>
    <property type="match status" value="1"/>
</dbReference>
<protein>
    <recommendedName>
        <fullName evidence="1">Apea-like HEPN domain-containing protein</fullName>
    </recommendedName>
</protein>
<reference evidence="2 3" key="1">
    <citation type="submission" date="2018-11" db="EMBL/GenBank/DDBJ databases">
        <authorList>
            <consortium name="Pathogen Informatics"/>
        </authorList>
    </citation>
    <scope>NUCLEOTIDE SEQUENCE [LARGE SCALE GENOMIC DNA]</scope>
</reference>
<dbReference type="EMBL" id="UYRV01019696">
    <property type="protein sequence ID" value="VDK66419.1"/>
    <property type="molecule type" value="Genomic_DNA"/>
</dbReference>
<gene>
    <name evidence="2" type="ORF">CGOC_LOCUS6181</name>
</gene>
<sequence>MQGDEARSSEMLASLLGPWEMPIDLQLFMATSMLESLVRSKSEKLYSNDELNSLINPMLAVADEKIRDRARELLRSLQRPPYRMLLNLAFKESETWGTEIVPNQNEFIKKQGKLRNAGAHALGNGGEYDIMVDHYYAQILIAYVIIMKRLGLDDALEQFEESSFLEAPRQQIRERYAIAKTKDTTDTA</sequence>
<feature type="domain" description="Apea-like HEPN" evidence="1">
    <location>
        <begin position="29"/>
        <end position="154"/>
    </location>
</feature>